<protein>
    <submittedName>
        <fullName evidence="2">Uncharacterized protein</fullName>
    </submittedName>
</protein>
<dbReference type="OrthoDB" id="2438625at2759"/>
<evidence type="ECO:0000313" key="3">
    <source>
        <dbReference type="Proteomes" id="UP000078512"/>
    </source>
</evidence>
<gene>
    <name evidence="2" type="ORF">K457DRAFT_137349</name>
</gene>
<feature type="compositionally biased region" description="Polar residues" evidence="1">
    <location>
        <begin position="55"/>
        <end position="77"/>
    </location>
</feature>
<organism evidence="2 3">
    <name type="scientific">Linnemannia elongata AG-77</name>
    <dbReference type="NCBI Taxonomy" id="1314771"/>
    <lineage>
        <taxon>Eukaryota</taxon>
        <taxon>Fungi</taxon>
        <taxon>Fungi incertae sedis</taxon>
        <taxon>Mucoromycota</taxon>
        <taxon>Mortierellomycotina</taxon>
        <taxon>Mortierellomycetes</taxon>
        <taxon>Mortierellales</taxon>
        <taxon>Mortierellaceae</taxon>
        <taxon>Linnemannia</taxon>
    </lineage>
</organism>
<proteinExistence type="predicted"/>
<feature type="compositionally biased region" description="Acidic residues" evidence="1">
    <location>
        <begin position="102"/>
        <end position="111"/>
    </location>
</feature>
<accession>A0A197K0P3</accession>
<feature type="region of interest" description="Disordered" evidence="1">
    <location>
        <begin position="1"/>
        <end position="35"/>
    </location>
</feature>
<dbReference type="Proteomes" id="UP000078512">
    <property type="component" value="Unassembled WGS sequence"/>
</dbReference>
<feature type="compositionally biased region" description="Low complexity" evidence="1">
    <location>
        <begin position="10"/>
        <end position="33"/>
    </location>
</feature>
<feature type="region of interest" description="Disordered" evidence="1">
    <location>
        <begin position="55"/>
        <end position="121"/>
    </location>
</feature>
<evidence type="ECO:0000256" key="1">
    <source>
        <dbReference type="SAM" id="MobiDB-lite"/>
    </source>
</evidence>
<feature type="compositionally biased region" description="Low complexity" evidence="1">
    <location>
        <begin position="87"/>
        <end position="101"/>
    </location>
</feature>
<sequence>MSSLSNINSAPTGTTPANSNNPNPSSTANNAAAVGGEHLFDARNVHANQFRIGGFQSSELPTGNFLSGTGSSGNPANAASVAEGDVDGPTPTTGQSGQQGQEQEDEGELSDDEKVRRERQRQWAALVASGEIEPSKLNVRPGQQYTLPVEKPKFY</sequence>
<keyword evidence="3" id="KW-1185">Reference proteome</keyword>
<dbReference type="EMBL" id="KV442036">
    <property type="protein sequence ID" value="OAQ30261.1"/>
    <property type="molecule type" value="Genomic_DNA"/>
</dbReference>
<evidence type="ECO:0000313" key="2">
    <source>
        <dbReference type="EMBL" id="OAQ30261.1"/>
    </source>
</evidence>
<dbReference type="AlphaFoldDB" id="A0A197K0P3"/>
<reference evidence="2 3" key="1">
    <citation type="submission" date="2016-05" db="EMBL/GenBank/DDBJ databases">
        <title>Genome sequencing reveals origins of a unique bacterial endosymbiosis in the earliest lineages of terrestrial Fungi.</title>
        <authorList>
            <consortium name="DOE Joint Genome Institute"/>
            <person name="Uehling J."/>
            <person name="Gryganskyi A."/>
            <person name="Hameed K."/>
            <person name="Tschaplinski T."/>
            <person name="Misztal P."/>
            <person name="Wu S."/>
            <person name="Desiro A."/>
            <person name="Vande Pol N."/>
            <person name="Du Z.-Y."/>
            <person name="Zienkiewicz A."/>
            <person name="Zienkiewicz K."/>
            <person name="Morin E."/>
            <person name="Tisserant E."/>
            <person name="Splivallo R."/>
            <person name="Hainaut M."/>
            <person name="Henrissat B."/>
            <person name="Ohm R."/>
            <person name="Kuo A."/>
            <person name="Yan J."/>
            <person name="Lipzen A."/>
            <person name="Nolan M."/>
            <person name="Labutti K."/>
            <person name="Barry K."/>
            <person name="Goldstein A."/>
            <person name="Labbe J."/>
            <person name="Schadt C."/>
            <person name="Tuskan G."/>
            <person name="Grigoriev I."/>
            <person name="Martin F."/>
            <person name="Vilgalys R."/>
            <person name="Bonito G."/>
        </authorList>
    </citation>
    <scope>NUCLEOTIDE SEQUENCE [LARGE SCALE GENOMIC DNA]</scope>
    <source>
        <strain evidence="2 3">AG-77</strain>
    </source>
</reference>
<name>A0A197K0P3_9FUNG</name>